<dbReference type="GO" id="GO:0005634">
    <property type="term" value="C:nucleus"/>
    <property type="evidence" value="ECO:0007669"/>
    <property type="project" value="TreeGrafter"/>
</dbReference>
<dbReference type="InterPro" id="IPR050863">
    <property type="entry name" value="CenT-Element_Derived"/>
</dbReference>
<dbReference type="PANTHER" id="PTHR19303:SF74">
    <property type="entry name" value="POGO TRANSPOSABLE ELEMENT WITH KRAB DOMAIN"/>
    <property type="match status" value="1"/>
</dbReference>
<name>A0AAW1MET9_POPJA</name>
<dbReference type="AlphaFoldDB" id="A0AAW1MET9"/>
<reference evidence="2 3" key="1">
    <citation type="journal article" date="2024" name="BMC Genomics">
        <title>De novo assembly and annotation of Popillia japonica's genome with initial clues to its potential as an invasive pest.</title>
        <authorList>
            <person name="Cucini C."/>
            <person name="Boschi S."/>
            <person name="Funari R."/>
            <person name="Cardaioli E."/>
            <person name="Iannotti N."/>
            <person name="Marturano G."/>
            <person name="Paoli F."/>
            <person name="Bruttini M."/>
            <person name="Carapelli A."/>
            <person name="Frati F."/>
            <person name="Nardi F."/>
        </authorList>
    </citation>
    <scope>NUCLEOTIDE SEQUENCE [LARGE SCALE GENOMIC DNA]</scope>
    <source>
        <strain evidence="2">DMR45628</strain>
    </source>
</reference>
<dbReference type="Pfam" id="PF03184">
    <property type="entry name" value="DDE_1"/>
    <property type="match status" value="1"/>
</dbReference>
<evidence type="ECO:0000313" key="3">
    <source>
        <dbReference type="Proteomes" id="UP001458880"/>
    </source>
</evidence>
<evidence type="ECO:0000259" key="1">
    <source>
        <dbReference type="Pfam" id="PF03184"/>
    </source>
</evidence>
<dbReference type="GO" id="GO:0003677">
    <property type="term" value="F:DNA binding"/>
    <property type="evidence" value="ECO:0007669"/>
    <property type="project" value="TreeGrafter"/>
</dbReference>
<gene>
    <name evidence="2" type="ORF">QE152_g7691</name>
</gene>
<evidence type="ECO:0000313" key="2">
    <source>
        <dbReference type="EMBL" id="KAK9744496.1"/>
    </source>
</evidence>
<keyword evidence="3" id="KW-1185">Reference proteome</keyword>
<feature type="domain" description="DDE-1" evidence="1">
    <location>
        <begin position="109"/>
        <end position="173"/>
    </location>
</feature>
<accession>A0AAW1MET9</accession>
<sequence length="177" mass="20207">MTYEFAEKLGIQHRFSHRPKSAGCDWFNGFIRTNKNLSLAEAHGMNRKDIEEYFSTLLKVLTDNNLLDKPGRIYNMDEPGQQVNNKSGQVVATKGSKDVYTVTSSEKGENVTVAAYCNAEGSFLPPLLILKGTYKKLEFMNGLPPRSDIFMNKKSSYITTELFMKWFKEVFLQKKTI</sequence>
<dbReference type="Proteomes" id="UP001458880">
    <property type="component" value="Unassembled WGS sequence"/>
</dbReference>
<comment type="caution">
    <text evidence="2">The sequence shown here is derived from an EMBL/GenBank/DDBJ whole genome shotgun (WGS) entry which is preliminary data.</text>
</comment>
<protein>
    <recommendedName>
        <fullName evidence="1">DDE-1 domain-containing protein</fullName>
    </recommendedName>
</protein>
<proteinExistence type="predicted"/>
<dbReference type="PANTHER" id="PTHR19303">
    <property type="entry name" value="TRANSPOSON"/>
    <property type="match status" value="1"/>
</dbReference>
<dbReference type="InterPro" id="IPR004875">
    <property type="entry name" value="DDE_SF_endonuclease_dom"/>
</dbReference>
<dbReference type="EMBL" id="JASPKY010000057">
    <property type="protein sequence ID" value="KAK9744496.1"/>
    <property type="molecule type" value="Genomic_DNA"/>
</dbReference>
<organism evidence="2 3">
    <name type="scientific">Popillia japonica</name>
    <name type="common">Japanese beetle</name>
    <dbReference type="NCBI Taxonomy" id="7064"/>
    <lineage>
        <taxon>Eukaryota</taxon>
        <taxon>Metazoa</taxon>
        <taxon>Ecdysozoa</taxon>
        <taxon>Arthropoda</taxon>
        <taxon>Hexapoda</taxon>
        <taxon>Insecta</taxon>
        <taxon>Pterygota</taxon>
        <taxon>Neoptera</taxon>
        <taxon>Endopterygota</taxon>
        <taxon>Coleoptera</taxon>
        <taxon>Polyphaga</taxon>
        <taxon>Scarabaeiformia</taxon>
        <taxon>Scarabaeidae</taxon>
        <taxon>Rutelinae</taxon>
        <taxon>Popillia</taxon>
    </lineage>
</organism>